<evidence type="ECO:0000313" key="4">
    <source>
        <dbReference type="EMBL" id="CAE0097299.1"/>
    </source>
</evidence>
<keyword evidence="2 3" id="KW-0802">TPR repeat</keyword>
<evidence type="ECO:0000256" key="1">
    <source>
        <dbReference type="ARBA" id="ARBA00022737"/>
    </source>
</evidence>
<dbReference type="EMBL" id="HBHX01001293">
    <property type="protein sequence ID" value="CAE0097299.1"/>
    <property type="molecule type" value="Transcribed_RNA"/>
</dbReference>
<protein>
    <submittedName>
        <fullName evidence="4">Uncharacterized protein</fullName>
    </submittedName>
</protein>
<organism evidence="4">
    <name type="scientific">Haptolina ericina</name>
    <dbReference type="NCBI Taxonomy" id="156174"/>
    <lineage>
        <taxon>Eukaryota</taxon>
        <taxon>Haptista</taxon>
        <taxon>Haptophyta</taxon>
        <taxon>Prymnesiophyceae</taxon>
        <taxon>Prymnesiales</taxon>
        <taxon>Prymnesiaceae</taxon>
        <taxon>Haptolina</taxon>
    </lineage>
</organism>
<dbReference type="InterPro" id="IPR019734">
    <property type="entry name" value="TPR_rpt"/>
</dbReference>
<dbReference type="PANTHER" id="PTHR11242:SF0">
    <property type="entry name" value="TPR_REGION DOMAIN-CONTAINING PROTEIN"/>
    <property type="match status" value="1"/>
</dbReference>
<dbReference type="InterPro" id="IPR039663">
    <property type="entry name" value="AIP/AIPL1/TTC9"/>
</dbReference>
<feature type="repeat" description="TPR" evidence="3">
    <location>
        <begin position="142"/>
        <end position="175"/>
    </location>
</feature>
<name>A0A7S3ERF9_9EUKA</name>
<evidence type="ECO:0000256" key="3">
    <source>
        <dbReference type="PROSITE-ProRule" id="PRU00339"/>
    </source>
</evidence>
<keyword evidence="1" id="KW-0677">Repeat</keyword>
<gene>
    <name evidence="4" type="ORF">HERI1096_LOCUS739</name>
</gene>
<dbReference type="PANTHER" id="PTHR11242">
    <property type="entry name" value="ARYL HYDROCARBON RECEPTOR INTERACTING PROTEIN RELATED"/>
    <property type="match status" value="1"/>
</dbReference>
<dbReference type="SUPFAM" id="SSF48452">
    <property type="entry name" value="TPR-like"/>
    <property type="match status" value="1"/>
</dbReference>
<dbReference type="PROSITE" id="PS50005">
    <property type="entry name" value="TPR"/>
    <property type="match status" value="1"/>
</dbReference>
<reference evidence="4" key="1">
    <citation type="submission" date="2021-01" db="EMBL/GenBank/DDBJ databases">
        <authorList>
            <person name="Corre E."/>
            <person name="Pelletier E."/>
            <person name="Niang G."/>
            <person name="Scheremetjew M."/>
            <person name="Finn R."/>
            <person name="Kale V."/>
            <person name="Holt S."/>
            <person name="Cochrane G."/>
            <person name="Meng A."/>
            <person name="Brown T."/>
            <person name="Cohen L."/>
        </authorList>
    </citation>
    <scope>NUCLEOTIDE SEQUENCE</scope>
    <source>
        <strain evidence="4">CCMP281</strain>
    </source>
</reference>
<dbReference type="SMART" id="SM00028">
    <property type="entry name" value="TPR"/>
    <property type="match status" value="3"/>
</dbReference>
<dbReference type="Gene3D" id="1.25.40.10">
    <property type="entry name" value="Tetratricopeptide repeat domain"/>
    <property type="match status" value="1"/>
</dbReference>
<accession>A0A7S3ERF9</accession>
<dbReference type="InterPro" id="IPR011990">
    <property type="entry name" value="TPR-like_helical_dom_sf"/>
</dbReference>
<sequence>MAPCAVGICAIVAVFLASAMVMTSLAIATVVAIIIASRHSARACTVETLDIAASLKARGAEALRQGDADAAELACAHAVELLDKLEGESTPIGREEEASDLRRACLLNQASAALKLSDWVLAIDCCTRVIESGEGTASALRAKALFRRGAARTEMSDFDAAKADLRQASVLEPASKEVRDQFAICKERELAARRAEDDAQRGVFAKMFSSDSQS</sequence>
<proteinExistence type="predicted"/>
<evidence type="ECO:0000256" key="2">
    <source>
        <dbReference type="ARBA" id="ARBA00022803"/>
    </source>
</evidence>
<dbReference type="AlphaFoldDB" id="A0A7S3ERF9"/>